<sequence length="168" mass="18633">MTKEFRDALRKSRKEDDEDDEDDEVWHSADDNKSGEDEHPVYEENRGMSLQLGYFLGASSAVGQILFPSDNHVTIWIHNDNAIQLSGANFNHYSGVGVLDSVLPAGFDNMRTVTSDTEPVVWNVPETVTTENVWGNDDAIAPGFQFEDKTEEAQEDPVGNAKVAWTAG</sequence>
<proteinExistence type="predicted"/>
<dbReference type="AlphaFoldDB" id="A0AAE8M3L4"/>
<protein>
    <submittedName>
        <fullName evidence="2">Uncharacterized protein</fullName>
    </submittedName>
</protein>
<organism evidence="2 3">
    <name type="scientific">Fusarium torulosum</name>
    <dbReference type="NCBI Taxonomy" id="33205"/>
    <lineage>
        <taxon>Eukaryota</taxon>
        <taxon>Fungi</taxon>
        <taxon>Dikarya</taxon>
        <taxon>Ascomycota</taxon>
        <taxon>Pezizomycotina</taxon>
        <taxon>Sordariomycetes</taxon>
        <taxon>Hypocreomycetidae</taxon>
        <taxon>Hypocreales</taxon>
        <taxon>Nectriaceae</taxon>
        <taxon>Fusarium</taxon>
    </lineage>
</organism>
<evidence type="ECO:0000256" key="1">
    <source>
        <dbReference type="SAM" id="MobiDB-lite"/>
    </source>
</evidence>
<gene>
    <name evidence="2" type="ORF">FTOL_03451</name>
</gene>
<reference evidence="2" key="1">
    <citation type="submission" date="2018-03" db="EMBL/GenBank/DDBJ databases">
        <authorList>
            <person name="Guldener U."/>
        </authorList>
    </citation>
    <scope>NUCLEOTIDE SEQUENCE</scope>
</reference>
<feature type="compositionally biased region" description="Basic and acidic residues" evidence="1">
    <location>
        <begin position="1"/>
        <end position="15"/>
    </location>
</feature>
<accession>A0AAE8M3L4</accession>
<feature type="compositionally biased region" description="Basic and acidic residues" evidence="1">
    <location>
        <begin position="25"/>
        <end position="41"/>
    </location>
</feature>
<dbReference type="EMBL" id="ONZP01000103">
    <property type="protein sequence ID" value="SPJ73721.1"/>
    <property type="molecule type" value="Genomic_DNA"/>
</dbReference>
<comment type="caution">
    <text evidence="2">The sequence shown here is derived from an EMBL/GenBank/DDBJ whole genome shotgun (WGS) entry which is preliminary data.</text>
</comment>
<keyword evidence="3" id="KW-1185">Reference proteome</keyword>
<evidence type="ECO:0000313" key="2">
    <source>
        <dbReference type="EMBL" id="SPJ73721.1"/>
    </source>
</evidence>
<feature type="region of interest" description="Disordered" evidence="1">
    <location>
        <begin position="149"/>
        <end position="168"/>
    </location>
</feature>
<feature type="region of interest" description="Disordered" evidence="1">
    <location>
        <begin position="1"/>
        <end position="41"/>
    </location>
</feature>
<evidence type="ECO:0000313" key="3">
    <source>
        <dbReference type="Proteomes" id="UP001187734"/>
    </source>
</evidence>
<dbReference type="Proteomes" id="UP001187734">
    <property type="component" value="Unassembled WGS sequence"/>
</dbReference>
<name>A0AAE8M3L4_9HYPO</name>